<evidence type="ECO:0000313" key="3">
    <source>
        <dbReference type="Proteomes" id="UP000028782"/>
    </source>
</evidence>
<keyword evidence="1" id="KW-0812">Transmembrane</keyword>
<dbReference type="KEGG" id="ctes:O987_11345"/>
<name>A0A076PKZ7_COMTE</name>
<evidence type="ECO:0000313" key="2">
    <source>
        <dbReference type="EMBL" id="AIJ46388.1"/>
    </source>
</evidence>
<protein>
    <recommendedName>
        <fullName evidence="4">Transmembrane protein</fullName>
    </recommendedName>
</protein>
<organism evidence="2 3">
    <name type="scientific">Comamonas testosteroni TK102</name>
    <dbReference type="NCBI Taxonomy" id="1392005"/>
    <lineage>
        <taxon>Bacteria</taxon>
        <taxon>Pseudomonadati</taxon>
        <taxon>Pseudomonadota</taxon>
        <taxon>Betaproteobacteria</taxon>
        <taxon>Burkholderiales</taxon>
        <taxon>Comamonadaceae</taxon>
        <taxon>Comamonas</taxon>
    </lineage>
</organism>
<keyword evidence="1" id="KW-0472">Membrane</keyword>
<dbReference type="EMBL" id="CP006704">
    <property type="protein sequence ID" value="AIJ46388.1"/>
    <property type="molecule type" value="Genomic_DNA"/>
</dbReference>
<proteinExistence type="predicted"/>
<feature type="transmembrane region" description="Helical" evidence="1">
    <location>
        <begin position="7"/>
        <end position="27"/>
    </location>
</feature>
<sequence length="87" mass="9882">MDARRWMWIVWPAFLAAAIMEMVVFAFVDPLDMHWLGSPLEWSRNAIYTLAFFAFWAVTVLSGLMTVMLGRSASDLNQGVVSEPLVE</sequence>
<keyword evidence="1" id="KW-1133">Transmembrane helix</keyword>
<accession>A0A076PKZ7</accession>
<reference evidence="2 3" key="1">
    <citation type="journal article" date="2014" name="Genome Announc.">
        <title>Complete Genome Sequence of Polychlorinated Biphenyl Degrader Comamonas testosteroni TK102 (NBRC 109938).</title>
        <authorList>
            <person name="Fukuda K."/>
            <person name="Hosoyama A."/>
            <person name="Tsuchikane K."/>
            <person name="Ohji S."/>
            <person name="Yamazoe A."/>
            <person name="Fujita N."/>
            <person name="Shintani M."/>
            <person name="Kimbara K."/>
        </authorList>
    </citation>
    <scope>NUCLEOTIDE SEQUENCE [LARGE SCALE GENOMIC DNA]</scope>
    <source>
        <strain evidence="2">TK102</strain>
    </source>
</reference>
<gene>
    <name evidence="2" type="ORF">O987_11345</name>
</gene>
<dbReference type="Proteomes" id="UP000028782">
    <property type="component" value="Chromosome"/>
</dbReference>
<dbReference type="HOGENOM" id="CLU_173226_1_0_4"/>
<evidence type="ECO:0008006" key="4">
    <source>
        <dbReference type="Google" id="ProtNLM"/>
    </source>
</evidence>
<dbReference type="AlphaFoldDB" id="A0A076PKZ7"/>
<dbReference type="RefSeq" id="WP_003056309.1">
    <property type="nucleotide sequence ID" value="NZ_CP006704.1"/>
</dbReference>
<evidence type="ECO:0000256" key="1">
    <source>
        <dbReference type="SAM" id="Phobius"/>
    </source>
</evidence>
<feature type="transmembrane region" description="Helical" evidence="1">
    <location>
        <begin position="47"/>
        <end position="69"/>
    </location>
</feature>